<protein>
    <recommendedName>
        <fullName evidence="2">VQ domain-containing protein</fullName>
    </recommendedName>
</protein>
<feature type="compositionally biased region" description="Low complexity" evidence="1">
    <location>
        <begin position="34"/>
        <end position="45"/>
    </location>
</feature>
<keyword evidence="4" id="KW-1185">Reference proteome</keyword>
<reference evidence="3 4" key="1">
    <citation type="journal article" date="2021" name="Commun. Biol.">
        <title>The genome of Shorea leprosula (Dipterocarpaceae) highlights the ecological relevance of drought in aseasonal tropical rainforests.</title>
        <authorList>
            <person name="Ng K.K.S."/>
            <person name="Kobayashi M.J."/>
            <person name="Fawcett J.A."/>
            <person name="Hatakeyama M."/>
            <person name="Paape T."/>
            <person name="Ng C.H."/>
            <person name="Ang C.C."/>
            <person name="Tnah L.H."/>
            <person name="Lee C.T."/>
            <person name="Nishiyama T."/>
            <person name="Sese J."/>
            <person name="O'Brien M.J."/>
            <person name="Copetti D."/>
            <person name="Mohd Noor M.I."/>
            <person name="Ong R.C."/>
            <person name="Putra M."/>
            <person name="Sireger I.Z."/>
            <person name="Indrioko S."/>
            <person name="Kosugi Y."/>
            <person name="Izuno A."/>
            <person name="Isagi Y."/>
            <person name="Lee S.L."/>
            <person name="Shimizu K.K."/>
        </authorList>
    </citation>
    <scope>NUCLEOTIDE SEQUENCE [LARGE SCALE GENOMIC DNA]</scope>
    <source>
        <strain evidence="3">214</strain>
    </source>
</reference>
<feature type="compositionally biased region" description="Low complexity" evidence="1">
    <location>
        <begin position="97"/>
        <end position="108"/>
    </location>
</feature>
<proteinExistence type="predicted"/>
<feature type="region of interest" description="Disordered" evidence="1">
    <location>
        <begin position="90"/>
        <end position="143"/>
    </location>
</feature>
<accession>A0AAV5KG50</accession>
<feature type="domain" description="VQ" evidence="2">
    <location>
        <begin position="66"/>
        <end position="90"/>
    </location>
</feature>
<evidence type="ECO:0000259" key="2">
    <source>
        <dbReference type="Pfam" id="PF05678"/>
    </source>
</evidence>
<evidence type="ECO:0000313" key="3">
    <source>
        <dbReference type="EMBL" id="GKV23560.1"/>
    </source>
</evidence>
<dbReference type="Pfam" id="PF05678">
    <property type="entry name" value="VQ"/>
    <property type="match status" value="1"/>
</dbReference>
<name>A0AAV5KG50_9ROSI</name>
<organism evidence="3 4">
    <name type="scientific">Rubroshorea leprosula</name>
    <dbReference type="NCBI Taxonomy" id="152421"/>
    <lineage>
        <taxon>Eukaryota</taxon>
        <taxon>Viridiplantae</taxon>
        <taxon>Streptophyta</taxon>
        <taxon>Embryophyta</taxon>
        <taxon>Tracheophyta</taxon>
        <taxon>Spermatophyta</taxon>
        <taxon>Magnoliopsida</taxon>
        <taxon>eudicotyledons</taxon>
        <taxon>Gunneridae</taxon>
        <taxon>Pentapetalae</taxon>
        <taxon>rosids</taxon>
        <taxon>malvids</taxon>
        <taxon>Malvales</taxon>
        <taxon>Dipterocarpaceae</taxon>
        <taxon>Rubroshorea</taxon>
    </lineage>
</organism>
<feature type="region of interest" description="Disordered" evidence="1">
    <location>
        <begin position="1"/>
        <end position="59"/>
    </location>
</feature>
<gene>
    <name evidence="3" type="ORF">SLEP1_g33269</name>
</gene>
<dbReference type="InterPro" id="IPR008889">
    <property type="entry name" value="VQ"/>
</dbReference>
<dbReference type="Proteomes" id="UP001054252">
    <property type="component" value="Unassembled WGS sequence"/>
</dbReference>
<dbReference type="PANTHER" id="PTHR33143:SF63">
    <property type="entry name" value="F16F4.1 PROTEIN"/>
    <property type="match status" value="1"/>
</dbReference>
<comment type="caution">
    <text evidence="3">The sequence shown here is derived from an EMBL/GenBank/DDBJ whole genome shotgun (WGS) entry which is preliminary data.</text>
</comment>
<dbReference type="GO" id="GO:0005634">
    <property type="term" value="C:nucleus"/>
    <property type="evidence" value="ECO:0007669"/>
    <property type="project" value="TreeGrafter"/>
</dbReference>
<feature type="compositionally biased region" description="Polar residues" evidence="1">
    <location>
        <begin position="131"/>
        <end position="143"/>
    </location>
</feature>
<dbReference type="EMBL" id="BPVZ01000063">
    <property type="protein sequence ID" value="GKV23560.1"/>
    <property type="molecule type" value="Genomic_DNA"/>
</dbReference>
<feature type="compositionally biased region" description="Basic and acidic residues" evidence="1">
    <location>
        <begin position="111"/>
        <end position="130"/>
    </location>
</feature>
<sequence length="201" mass="21959">MSPAQFHDQRPDYLSPAPLKINKDSHFIRKSPNSSSSSSSSAASSIGVVGPPAKPQQHRQPVIIYTHSPKVIHTHPKDFMALVQKLTGLSRSECDQSSNTKSDSRNSSPADENKIDKITGSDDTHDHDNESSSAITDENSSFLSPILDPHPGPFLTNAPVFAPNSAHYINCSDPFFYMPPNMRTSISSSAAFDAINEFQDY</sequence>
<evidence type="ECO:0000313" key="4">
    <source>
        <dbReference type="Proteomes" id="UP001054252"/>
    </source>
</evidence>
<dbReference type="PANTHER" id="PTHR33143">
    <property type="entry name" value="F16F4.1 PROTEIN-RELATED"/>
    <property type="match status" value="1"/>
</dbReference>
<dbReference type="InterPro" id="IPR039607">
    <property type="entry name" value="VQ_8/17/18/20/21/25"/>
</dbReference>
<dbReference type="AlphaFoldDB" id="A0AAV5KG50"/>
<evidence type="ECO:0000256" key="1">
    <source>
        <dbReference type="SAM" id="MobiDB-lite"/>
    </source>
</evidence>